<protein>
    <submittedName>
        <fullName evidence="2">Uncharacterized protein</fullName>
    </submittedName>
</protein>
<feature type="compositionally biased region" description="Low complexity" evidence="1">
    <location>
        <begin position="1"/>
        <end position="20"/>
    </location>
</feature>
<dbReference type="EMBL" id="LASV01000016">
    <property type="protein sequence ID" value="KKA25634.1"/>
    <property type="molecule type" value="Genomic_DNA"/>
</dbReference>
<gene>
    <name evidence="2" type="ORF">T310_0363</name>
</gene>
<evidence type="ECO:0000256" key="1">
    <source>
        <dbReference type="SAM" id="MobiDB-lite"/>
    </source>
</evidence>
<feature type="region of interest" description="Disordered" evidence="1">
    <location>
        <begin position="69"/>
        <end position="94"/>
    </location>
</feature>
<organism evidence="2 3">
    <name type="scientific">Rasamsonia emersonii (strain ATCC 16479 / CBS 393.64 / IMI 116815)</name>
    <dbReference type="NCBI Taxonomy" id="1408163"/>
    <lineage>
        <taxon>Eukaryota</taxon>
        <taxon>Fungi</taxon>
        <taxon>Dikarya</taxon>
        <taxon>Ascomycota</taxon>
        <taxon>Pezizomycotina</taxon>
        <taxon>Eurotiomycetes</taxon>
        <taxon>Eurotiomycetidae</taxon>
        <taxon>Eurotiales</taxon>
        <taxon>Trichocomaceae</taxon>
        <taxon>Rasamsonia</taxon>
    </lineage>
</organism>
<dbReference type="Proteomes" id="UP000053958">
    <property type="component" value="Unassembled WGS sequence"/>
</dbReference>
<dbReference type="OrthoDB" id="4475146at2759"/>
<keyword evidence="3" id="KW-1185">Reference proteome</keyword>
<feature type="region of interest" description="Disordered" evidence="1">
    <location>
        <begin position="1"/>
        <end position="49"/>
    </location>
</feature>
<dbReference type="GeneID" id="25312418"/>
<evidence type="ECO:0000313" key="3">
    <source>
        <dbReference type="Proteomes" id="UP000053958"/>
    </source>
</evidence>
<feature type="compositionally biased region" description="Low complexity" evidence="1">
    <location>
        <begin position="81"/>
        <end position="94"/>
    </location>
</feature>
<evidence type="ECO:0000313" key="2">
    <source>
        <dbReference type="EMBL" id="KKA25634.1"/>
    </source>
</evidence>
<dbReference type="RefSeq" id="XP_013332246.1">
    <property type="nucleotide sequence ID" value="XM_013476792.1"/>
</dbReference>
<sequence length="94" mass="10272">MALPTGSPTTTTTTTATDRTFQSSDSNRRNTYTYTNNPTGPSNNQAIPTQSEISHFLHFEDNDCFFAPTGPYPYQRHERAGSGSSTTTTTTTGR</sequence>
<name>A0A0F4Z539_RASE3</name>
<reference evidence="2 3" key="1">
    <citation type="submission" date="2015-04" db="EMBL/GenBank/DDBJ databases">
        <authorList>
            <person name="Heijne W.H."/>
            <person name="Fedorova N.D."/>
            <person name="Nierman W.C."/>
            <person name="Vollebregt A.W."/>
            <person name="Zhao Z."/>
            <person name="Wu L."/>
            <person name="Kumar M."/>
            <person name="Stam H."/>
            <person name="van den Berg M.A."/>
            <person name="Pel H.J."/>
        </authorList>
    </citation>
    <scope>NUCLEOTIDE SEQUENCE [LARGE SCALE GENOMIC DNA]</scope>
    <source>
        <strain evidence="2 3">CBS 393.64</strain>
    </source>
</reference>
<comment type="caution">
    <text evidence="2">The sequence shown here is derived from an EMBL/GenBank/DDBJ whole genome shotgun (WGS) entry which is preliminary data.</text>
</comment>
<dbReference type="AlphaFoldDB" id="A0A0F4Z539"/>
<accession>A0A0F4Z539</accession>
<feature type="compositionally biased region" description="Low complexity" evidence="1">
    <location>
        <begin position="29"/>
        <end position="44"/>
    </location>
</feature>
<proteinExistence type="predicted"/>